<accession>A0A9W4URF3</accession>
<keyword evidence="4 6" id="KW-0009">Actin-binding</keyword>
<comment type="subcellular location">
    <subcellularLocation>
        <location evidence="1">Cytoplasm</location>
        <location evidence="1">Cytoskeleton</location>
    </subcellularLocation>
</comment>
<dbReference type="SMART" id="SM00392">
    <property type="entry name" value="PROF"/>
    <property type="match status" value="1"/>
</dbReference>
<dbReference type="Proteomes" id="UP001152607">
    <property type="component" value="Unassembled WGS sequence"/>
</dbReference>
<organism evidence="7 8">
    <name type="scientific">Periconia digitata</name>
    <dbReference type="NCBI Taxonomy" id="1303443"/>
    <lineage>
        <taxon>Eukaryota</taxon>
        <taxon>Fungi</taxon>
        <taxon>Dikarya</taxon>
        <taxon>Ascomycota</taxon>
        <taxon>Pezizomycotina</taxon>
        <taxon>Dothideomycetes</taxon>
        <taxon>Pleosporomycetidae</taxon>
        <taxon>Pleosporales</taxon>
        <taxon>Massarineae</taxon>
        <taxon>Periconiaceae</taxon>
        <taxon>Periconia</taxon>
    </lineage>
</organism>
<evidence type="ECO:0000256" key="2">
    <source>
        <dbReference type="ARBA" id="ARBA00010058"/>
    </source>
</evidence>
<name>A0A9W4URF3_9PLEO</name>
<dbReference type="PRINTS" id="PR01640">
    <property type="entry name" value="PROFILINPLNT"/>
</dbReference>
<dbReference type="InterPro" id="IPR036140">
    <property type="entry name" value="PFN_sf"/>
</dbReference>
<protein>
    <recommendedName>
        <fullName evidence="6">Profilin</fullName>
    </recommendedName>
</protein>
<comment type="caution">
    <text evidence="7">The sequence shown here is derived from an EMBL/GenBank/DDBJ whole genome shotgun (WGS) entry which is preliminary data.</text>
</comment>
<sequence length="228" mass="24518">MNECLLARPNNPSPFFWTVINLISCPAASFLNLSDYPLAHLPNPCLVTSTPEHYFPSAFSLPLLTLNHPSARPSTFVPPLPPACSPSPHITRHPPAHLNPLFQHVLASLVGPGNIDKAIICDAAGSAIWAQSPGFTVSEEERKAIAASFADKKDVKDVVAHGIKVSGEKYMTIEASEDELKAKKGKEGIVVYKTAQALLIGHHGVDGQTTVAFNDVATLGEYLKKMGY</sequence>
<evidence type="ECO:0000256" key="6">
    <source>
        <dbReference type="RuleBase" id="RU003909"/>
    </source>
</evidence>
<dbReference type="CDD" id="cd00148">
    <property type="entry name" value="PROF"/>
    <property type="match status" value="1"/>
</dbReference>
<keyword evidence="3" id="KW-0963">Cytoplasm</keyword>
<dbReference type="EMBL" id="CAOQHR010000010">
    <property type="protein sequence ID" value="CAI6340479.1"/>
    <property type="molecule type" value="Genomic_DNA"/>
</dbReference>
<evidence type="ECO:0000313" key="8">
    <source>
        <dbReference type="Proteomes" id="UP001152607"/>
    </source>
</evidence>
<gene>
    <name evidence="7" type="ORF">PDIGIT_LOCUS13655</name>
</gene>
<dbReference type="InterPro" id="IPR048278">
    <property type="entry name" value="PFN"/>
</dbReference>
<evidence type="ECO:0000256" key="5">
    <source>
        <dbReference type="ARBA" id="ARBA00023212"/>
    </source>
</evidence>
<dbReference type="PANTHER" id="PTHR11604:SF0">
    <property type="entry name" value="PROFILIN"/>
    <property type="match status" value="1"/>
</dbReference>
<evidence type="ECO:0000256" key="1">
    <source>
        <dbReference type="ARBA" id="ARBA00004245"/>
    </source>
</evidence>
<dbReference type="AlphaFoldDB" id="A0A9W4URF3"/>
<dbReference type="GO" id="GO:0005856">
    <property type="term" value="C:cytoskeleton"/>
    <property type="evidence" value="ECO:0007669"/>
    <property type="project" value="UniProtKB-SubCell"/>
</dbReference>
<keyword evidence="8" id="KW-1185">Reference proteome</keyword>
<keyword evidence="5" id="KW-0206">Cytoskeleton</keyword>
<reference evidence="7" key="1">
    <citation type="submission" date="2023-01" db="EMBL/GenBank/DDBJ databases">
        <authorList>
            <person name="Van Ghelder C."/>
            <person name="Rancurel C."/>
        </authorList>
    </citation>
    <scope>NUCLEOTIDE SEQUENCE</scope>
    <source>
        <strain evidence="7">CNCM I-4278</strain>
    </source>
</reference>
<dbReference type="GO" id="GO:0005938">
    <property type="term" value="C:cell cortex"/>
    <property type="evidence" value="ECO:0007669"/>
    <property type="project" value="TreeGrafter"/>
</dbReference>
<dbReference type="InterPro" id="IPR005455">
    <property type="entry name" value="PFN_euk"/>
</dbReference>
<dbReference type="Pfam" id="PF00235">
    <property type="entry name" value="Profilin"/>
    <property type="match status" value="1"/>
</dbReference>
<evidence type="ECO:0000313" key="7">
    <source>
        <dbReference type="EMBL" id="CAI6340479.1"/>
    </source>
</evidence>
<proteinExistence type="inferred from homology"/>
<dbReference type="GO" id="GO:0003785">
    <property type="term" value="F:actin monomer binding"/>
    <property type="evidence" value="ECO:0007669"/>
    <property type="project" value="TreeGrafter"/>
</dbReference>
<comment type="similarity">
    <text evidence="2 6">Belongs to the profilin family.</text>
</comment>
<dbReference type="PANTHER" id="PTHR11604">
    <property type="entry name" value="PROFILIN"/>
    <property type="match status" value="1"/>
</dbReference>
<dbReference type="Gene3D" id="3.30.450.30">
    <property type="entry name" value="Dynein light chain 2a, cytoplasmic"/>
    <property type="match status" value="1"/>
</dbReference>
<evidence type="ECO:0000256" key="3">
    <source>
        <dbReference type="ARBA" id="ARBA00022490"/>
    </source>
</evidence>
<evidence type="ECO:0000256" key="4">
    <source>
        <dbReference type="ARBA" id="ARBA00023203"/>
    </source>
</evidence>
<dbReference type="OrthoDB" id="421374at2759"/>
<dbReference type="SUPFAM" id="SSF55770">
    <property type="entry name" value="Profilin (actin-binding protein)"/>
    <property type="match status" value="1"/>
</dbReference>